<evidence type="ECO:0000256" key="1">
    <source>
        <dbReference type="SAM" id="MobiDB-lite"/>
    </source>
</evidence>
<evidence type="ECO:0000313" key="4">
    <source>
        <dbReference type="Proteomes" id="UP000187209"/>
    </source>
</evidence>
<evidence type="ECO:0000313" key="3">
    <source>
        <dbReference type="EMBL" id="OMJ75284.1"/>
    </source>
</evidence>
<feature type="region of interest" description="Disordered" evidence="1">
    <location>
        <begin position="1"/>
        <end position="28"/>
    </location>
</feature>
<dbReference type="Gene3D" id="3.30.530.20">
    <property type="match status" value="1"/>
</dbReference>
<reference evidence="3 4" key="1">
    <citation type="submission" date="2016-11" db="EMBL/GenBank/DDBJ databases">
        <title>The macronuclear genome of Stentor coeruleus: a giant cell with tiny introns.</title>
        <authorList>
            <person name="Slabodnick M."/>
            <person name="Ruby J.G."/>
            <person name="Reiff S.B."/>
            <person name="Swart E.C."/>
            <person name="Gosai S."/>
            <person name="Prabakaran S."/>
            <person name="Witkowska E."/>
            <person name="Larue G.E."/>
            <person name="Fisher S."/>
            <person name="Freeman R.M."/>
            <person name="Gunawardena J."/>
            <person name="Chu W."/>
            <person name="Stover N.A."/>
            <person name="Gregory B.D."/>
            <person name="Nowacki M."/>
            <person name="Derisi J."/>
            <person name="Roy S.W."/>
            <person name="Marshall W.F."/>
            <person name="Sood P."/>
        </authorList>
    </citation>
    <scope>NUCLEOTIDE SEQUENCE [LARGE SCALE GENOMIC DNA]</scope>
    <source>
        <strain evidence="3">WM001</strain>
    </source>
</reference>
<organism evidence="3 4">
    <name type="scientific">Stentor coeruleus</name>
    <dbReference type="NCBI Taxonomy" id="5963"/>
    <lineage>
        <taxon>Eukaryota</taxon>
        <taxon>Sar</taxon>
        <taxon>Alveolata</taxon>
        <taxon>Ciliophora</taxon>
        <taxon>Postciliodesmatophora</taxon>
        <taxon>Heterotrichea</taxon>
        <taxon>Heterotrichida</taxon>
        <taxon>Stentoridae</taxon>
        <taxon>Stentor</taxon>
    </lineage>
</organism>
<keyword evidence="4" id="KW-1185">Reference proteome</keyword>
<dbReference type="AlphaFoldDB" id="A0A1R2BEZ3"/>
<gene>
    <name evidence="3" type="ORF">SteCoe_25599</name>
</gene>
<dbReference type="InterPro" id="IPR023393">
    <property type="entry name" value="START-like_dom_sf"/>
</dbReference>
<dbReference type="InterPro" id="IPR002913">
    <property type="entry name" value="START_lipid-bd_dom"/>
</dbReference>
<dbReference type="EMBL" id="MPUH01000699">
    <property type="protein sequence ID" value="OMJ75284.1"/>
    <property type="molecule type" value="Genomic_DNA"/>
</dbReference>
<evidence type="ECO:0000259" key="2">
    <source>
        <dbReference type="PROSITE" id="PS50848"/>
    </source>
</evidence>
<feature type="domain" description="START" evidence="2">
    <location>
        <begin position="65"/>
        <end position="243"/>
    </location>
</feature>
<sequence>MGCCDSREKKNQVFAKSEQPEVQSPRKSWTTNTNSLKLLRFEDLTEPKAIEILEYIIELESQNKWQPALSEADLTISKLENSKYDKSNIVTKACFYLDKITDLKMILHYITHPASRKSWDFFINQMEVIEEDMHSIILYRKIKVLFYSAEFVEKQVVTILNGKIYVLTYSTEHVEKPQNKDNLRAVNVMSSFVMEELENGIKISVINQTDPKSNLGSLASSVGIYQQKAWIKKFRNQVLEHEQVSADNKN</sequence>
<dbReference type="Proteomes" id="UP000187209">
    <property type="component" value="Unassembled WGS sequence"/>
</dbReference>
<proteinExistence type="predicted"/>
<dbReference type="GO" id="GO:0008289">
    <property type="term" value="F:lipid binding"/>
    <property type="evidence" value="ECO:0007669"/>
    <property type="project" value="InterPro"/>
</dbReference>
<name>A0A1R2BEZ3_9CILI</name>
<feature type="compositionally biased region" description="Basic and acidic residues" evidence="1">
    <location>
        <begin position="1"/>
        <end position="11"/>
    </location>
</feature>
<protein>
    <recommendedName>
        <fullName evidence="2">START domain-containing protein</fullName>
    </recommendedName>
</protein>
<comment type="caution">
    <text evidence="3">The sequence shown here is derived from an EMBL/GenBank/DDBJ whole genome shotgun (WGS) entry which is preliminary data.</text>
</comment>
<dbReference type="SUPFAM" id="SSF55961">
    <property type="entry name" value="Bet v1-like"/>
    <property type="match status" value="1"/>
</dbReference>
<dbReference type="PROSITE" id="PS50848">
    <property type="entry name" value="START"/>
    <property type="match status" value="1"/>
</dbReference>
<accession>A0A1R2BEZ3</accession>